<accession>A0ACC1LYV6</accession>
<keyword evidence="2" id="KW-1185">Reference proteome</keyword>
<gene>
    <name evidence="1" type="ORF">IWW38_004109</name>
</gene>
<sequence length="277" mass="29910">MDVVDDFYAARNLLYLGAYPQALSALTSVPRTTANDTERQSLQYRAYLGQGNHALVLKEIPATSPNPTLLAVRNLALLTTDPTLALSNVQELISADSSVLQSPTFTAIAAQVLLSHNDSADDALRILDCHPRNLECTTMTVAVYLRKGRVDLAQKLVKSVRAWAEDAPIAQLAEAWTALAQGGKHYAEASYVFEELAQASAVSTARLLCSLAVTKLHMAQYDEAKSLLQAALEKDPNHPDTLANLAICASFTKSANDDQDSRARYLALLAHAAPSHP</sequence>
<proteinExistence type="predicted"/>
<name>A0ACC1LYV6_9FUNG</name>
<evidence type="ECO:0000313" key="1">
    <source>
        <dbReference type="EMBL" id="KAJ2890475.1"/>
    </source>
</evidence>
<evidence type="ECO:0000313" key="2">
    <source>
        <dbReference type="Proteomes" id="UP001139981"/>
    </source>
</evidence>
<comment type="caution">
    <text evidence="1">The sequence shown here is derived from an EMBL/GenBank/DDBJ whole genome shotgun (WGS) entry which is preliminary data.</text>
</comment>
<protein>
    <submittedName>
        <fullName evidence="1">Uncharacterized protein</fullName>
    </submittedName>
</protein>
<dbReference type="Proteomes" id="UP001139981">
    <property type="component" value="Unassembled WGS sequence"/>
</dbReference>
<organism evidence="1 2">
    <name type="scientific">Coemansia aciculifera</name>
    <dbReference type="NCBI Taxonomy" id="417176"/>
    <lineage>
        <taxon>Eukaryota</taxon>
        <taxon>Fungi</taxon>
        <taxon>Fungi incertae sedis</taxon>
        <taxon>Zoopagomycota</taxon>
        <taxon>Kickxellomycotina</taxon>
        <taxon>Kickxellomycetes</taxon>
        <taxon>Kickxellales</taxon>
        <taxon>Kickxellaceae</taxon>
        <taxon>Coemansia</taxon>
    </lineage>
</organism>
<reference evidence="1" key="1">
    <citation type="submission" date="2022-07" db="EMBL/GenBank/DDBJ databases">
        <title>Phylogenomic reconstructions and comparative analyses of Kickxellomycotina fungi.</title>
        <authorList>
            <person name="Reynolds N.K."/>
            <person name="Stajich J.E."/>
            <person name="Barry K."/>
            <person name="Grigoriev I.V."/>
            <person name="Crous P."/>
            <person name="Smith M.E."/>
        </authorList>
    </citation>
    <scope>NUCLEOTIDE SEQUENCE</scope>
    <source>
        <strain evidence="1">CBS 190363</strain>
    </source>
</reference>
<dbReference type="EMBL" id="JANBVB010001340">
    <property type="protein sequence ID" value="KAJ2890475.1"/>
    <property type="molecule type" value="Genomic_DNA"/>
</dbReference>
<feature type="non-terminal residue" evidence="1">
    <location>
        <position position="277"/>
    </location>
</feature>